<dbReference type="SUPFAM" id="SSF103473">
    <property type="entry name" value="MFS general substrate transporter"/>
    <property type="match status" value="1"/>
</dbReference>
<reference evidence="9" key="1">
    <citation type="journal article" date="2020" name="Stud. Mycol.">
        <title>101 Dothideomycetes genomes: a test case for predicting lifestyles and emergence of pathogens.</title>
        <authorList>
            <person name="Haridas S."/>
            <person name="Albert R."/>
            <person name="Binder M."/>
            <person name="Bloem J."/>
            <person name="Labutti K."/>
            <person name="Salamov A."/>
            <person name="Andreopoulos B."/>
            <person name="Baker S."/>
            <person name="Barry K."/>
            <person name="Bills G."/>
            <person name="Bluhm B."/>
            <person name="Cannon C."/>
            <person name="Castanera R."/>
            <person name="Culley D."/>
            <person name="Daum C."/>
            <person name="Ezra D."/>
            <person name="Gonzalez J."/>
            <person name="Henrissat B."/>
            <person name="Kuo A."/>
            <person name="Liang C."/>
            <person name="Lipzen A."/>
            <person name="Lutzoni F."/>
            <person name="Magnuson J."/>
            <person name="Mondo S."/>
            <person name="Nolan M."/>
            <person name="Ohm R."/>
            <person name="Pangilinan J."/>
            <person name="Park H.-J."/>
            <person name="Ramirez L."/>
            <person name="Alfaro M."/>
            <person name="Sun H."/>
            <person name="Tritt A."/>
            <person name="Yoshinaga Y."/>
            <person name="Zwiers L.-H."/>
            <person name="Turgeon B."/>
            <person name="Goodwin S."/>
            <person name="Spatafora J."/>
            <person name="Crous P."/>
            <person name="Grigoriev I."/>
        </authorList>
    </citation>
    <scope>NUCLEOTIDE SEQUENCE</scope>
    <source>
        <strain evidence="9">CBS 690.94</strain>
    </source>
</reference>
<sequence length="582" mass="61637">MSRSAPPPPLLEDGKLEAIGEKAYQVELEKEKQNVESSEPSIAASPTANGVEKSEIPDNDGPVIEEKGVDGSQKPVEYPKGVEMFFIMLALVLSITLCSLDQTIVATAVPKITDRFGRLQDVSWYGSAYFLTLGAFQSQWGKVFKYFPLKTSFLVSILIFEIGSLISAVAQNSTTVIVGRAIAGLGASGVAPGVYTISAFSAAPAKRATYTGLIGLSYGVAAVAGPLIGGALTDAATWRWCFYFNLPVGGLAAFVILLTFKAPATVKQIDATLKEKLLQMDFPGTVLTVGASLALLLALQYGGVTHPWNSRVVIGLLVGFGVMVLALIIIEIWQGERAMLAPRLVRQRTVWVNSVWGFFFAGAYFITLYYLPIYFQSIDNRSPTGSGVRQIPLIALFSVTTFASGRAITKTGIAAPYLLASSVVVTISAGLLYTLDIGTSTGKWVGYQILAGFGYGMGLQIPVIIAQAFAEPSDIAPVTAIIIFARSIGATFLIAAAQSGFDNQLVHKLASTAPSVDPALVMATGATTLRQVFYGAELDGVLRAYVGGIKVAFAITITACGITIATSLCTKWTNLNAKKSSG</sequence>
<feature type="transmembrane region" description="Helical" evidence="7">
    <location>
        <begin position="122"/>
        <end position="140"/>
    </location>
</feature>
<evidence type="ECO:0000256" key="6">
    <source>
        <dbReference type="SAM" id="MobiDB-lite"/>
    </source>
</evidence>
<feature type="transmembrane region" description="Helical" evidence="7">
    <location>
        <begin position="447"/>
        <end position="469"/>
    </location>
</feature>
<evidence type="ECO:0000256" key="1">
    <source>
        <dbReference type="ARBA" id="ARBA00004141"/>
    </source>
</evidence>
<feature type="region of interest" description="Disordered" evidence="6">
    <location>
        <begin position="29"/>
        <end position="72"/>
    </location>
</feature>
<keyword evidence="2" id="KW-0813">Transport</keyword>
<dbReference type="FunFam" id="1.20.1250.20:FF:000196">
    <property type="entry name" value="MFS toxin efflux pump (AflT)"/>
    <property type="match status" value="1"/>
</dbReference>
<dbReference type="Proteomes" id="UP000799764">
    <property type="component" value="Unassembled WGS sequence"/>
</dbReference>
<evidence type="ECO:0000313" key="9">
    <source>
        <dbReference type="EMBL" id="KAF2446495.1"/>
    </source>
</evidence>
<proteinExistence type="predicted"/>
<dbReference type="InterPro" id="IPR011701">
    <property type="entry name" value="MFS"/>
</dbReference>
<dbReference type="InterPro" id="IPR036259">
    <property type="entry name" value="MFS_trans_sf"/>
</dbReference>
<feature type="transmembrane region" description="Helical" evidence="7">
    <location>
        <begin position="311"/>
        <end position="330"/>
    </location>
</feature>
<dbReference type="PANTHER" id="PTHR23501:SF177">
    <property type="entry name" value="MAJOR FACILITATOR SUPERFAMILY (MFS) PROFILE DOMAIN-CONTAINING PROTEIN-RELATED"/>
    <property type="match status" value="1"/>
</dbReference>
<name>A0A9P4UDT7_9PLEO</name>
<accession>A0A9P4UDT7</accession>
<comment type="caution">
    <text evidence="9">The sequence shown here is derived from an EMBL/GenBank/DDBJ whole genome shotgun (WGS) entry which is preliminary data.</text>
</comment>
<feature type="compositionally biased region" description="Polar residues" evidence="6">
    <location>
        <begin position="35"/>
        <end position="48"/>
    </location>
</feature>
<dbReference type="AlphaFoldDB" id="A0A9P4UDT7"/>
<dbReference type="InterPro" id="IPR020846">
    <property type="entry name" value="MFS_dom"/>
</dbReference>
<evidence type="ECO:0000256" key="4">
    <source>
        <dbReference type="ARBA" id="ARBA00022989"/>
    </source>
</evidence>
<evidence type="ECO:0000256" key="5">
    <source>
        <dbReference type="ARBA" id="ARBA00023136"/>
    </source>
</evidence>
<keyword evidence="4 7" id="KW-1133">Transmembrane helix</keyword>
<feature type="transmembrane region" description="Helical" evidence="7">
    <location>
        <begin position="240"/>
        <end position="260"/>
    </location>
</feature>
<dbReference type="FunFam" id="1.20.1720.10:FF:000012">
    <property type="entry name" value="MFS toxin efflux pump (AflT)"/>
    <property type="match status" value="1"/>
</dbReference>
<dbReference type="GO" id="GO:0022857">
    <property type="term" value="F:transmembrane transporter activity"/>
    <property type="evidence" value="ECO:0007669"/>
    <property type="project" value="InterPro"/>
</dbReference>
<evidence type="ECO:0000313" key="10">
    <source>
        <dbReference type="Proteomes" id="UP000799764"/>
    </source>
</evidence>
<feature type="transmembrane region" description="Helical" evidence="7">
    <location>
        <begin position="84"/>
        <end position="110"/>
    </location>
</feature>
<evidence type="ECO:0000256" key="7">
    <source>
        <dbReference type="SAM" id="Phobius"/>
    </source>
</evidence>
<keyword evidence="5 7" id="KW-0472">Membrane</keyword>
<dbReference type="CDD" id="cd17502">
    <property type="entry name" value="MFS_Azr1_MDR_like"/>
    <property type="match status" value="1"/>
</dbReference>
<dbReference type="EMBL" id="MU001498">
    <property type="protein sequence ID" value="KAF2446495.1"/>
    <property type="molecule type" value="Genomic_DNA"/>
</dbReference>
<evidence type="ECO:0000259" key="8">
    <source>
        <dbReference type="PROSITE" id="PS50850"/>
    </source>
</evidence>
<evidence type="ECO:0000256" key="2">
    <source>
        <dbReference type="ARBA" id="ARBA00022448"/>
    </source>
</evidence>
<feature type="transmembrane region" description="Helical" evidence="7">
    <location>
        <begin position="475"/>
        <end position="497"/>
    </location>
</feature>
<protein>
    <submittedName>
        <fullName evidence="9">MFS general substrate transporter</fullName>
    </submittedName>
</protein>
<feature type="transmembrane region" description="Helical" evidence="7">
    <location>
        <begin position="350"/>
        <end position="371"/>
    </location>
</feature>
<feature type="domain" description="Major facilitator superfamily (MFS) profile" evidence="8">
    <location>
        <begin position="87"/>
        <end position="582"/>
    </location>
</feature>
<comment type="subcellular location">
    <subcellularLocation>
        <location evidence="1">Membrane</location>
        <topology evidence="1">Multi-pass membrane protein</topology>
    </subcellularLocation>
</comment>
<dbReference type="OrthoDB" id="10021397at2759"/>
<evidence type="ECO:0000256" key="3">
    <source>
        <dbReference type="ARBA" id="ARBA00022692"/>
    </source>
</evidence>
<feature type="transmembrane region" description="Helical" evidence="7">
    <location>
        <begin position="414"/>
        <end position="435"/>
    </location>
</feature>
<organism evidence="9 10">
    <name type="scientific">Karstenula rhodostoma CBS 690.94</name>
    <dbReference type="NCBI Taxonomy" id="1392251"/>
    <lineage>
        <taxon>Eukaryota</taxon>
        <taxon>Fungi</taxon>
        <taxon>Dikarya</taxon>
        <taxon>Ascomycota</taxon>
        <taxon>Pezizomycotina</taxon>
        <taxon>Dothideomycetes</taxon>
        <taxon>Pleosporomycetidae</taxon>
        <taxon>Pleosporales</taxon>
        <taxon>Massarineae</taxon>
        <taxon>Didymosphaeriaceae</taxon>
        <taxon>Karstenula</taxon>
    </lineage>
</organism>
<feature type="transmembrane region" description="Helical" evidence="7">
    <location>
        <begin position="280"/>
        <end position="299"/>
    </location>
</feature>
<feature type="transmembrane region" description="Helical" evidence="7">
    <location>
        <begin position="208"/>
        <end position="228"/>
    </location>
</feature>
<feature type="transmembrane region" description="Helical" evidence="7">
    <location>
        <begin position="152"/>
        <end position="170"/>
    </location>
</feature>
<dbReference type="PANTHER" id="PTHR23501">
    <property type="entry name" value="MAJOR FACILITATOR SUPERFAMILY"/>
    <property type="match status" value="1"/>
</dbReference>
<gene>
    <name evidence="9" type="ORF">P171DRAFT_356890</name>
</gene>
<feature type="transmembrane region" description="Helical" evidence="7">
    <location>
        <begin position="182"/>
        <end position="202"/>
    </location>
</feature>
<dbReference type="PROSITE" id="PS50850">
    <property type="entry name" value="MFS"/>
    <property type="match status" value="1"/>
</dbReference>
<dbReference type="GO" id="GO:0005886">
    <property type="term" value="C:plasma membrane"/>
    <property type="evidence" value="ECO:0007669"/>
    <property type="project" value="TreeGrafter"/>
</dbReference>
<keyword evidence="3 7" id="KW-0812">Transmembrane</keyword>
<dbReference type="Pfam" id="PF07690">
    <property type="entry name" value="MFS_1"/>
    <property type="match status" value="1"/>
</dbReference>
<keyword evidence="10" id="KW-1185">Reference proteome</keyword>
<dbReference type="Gene3D" id="1.20.1250.20">
    <property type="entry name" value="MFS general substrate transporter like domains"/>
    <property type="match status" value="1"/>
</dbReference>